<dbReference type="PANTHER" id="PTHR12765">
    <property type="entry name" value="RED PROTEIN IK FACTOR CYTOKINE IK"/>
    <property type="match status" value="1"/>
</dbReference>
<feature type="region of interest" description="Disordered" evidence="4">
    <location>
        <begin position="430"/>
        <end position="509"/>
    </location>
</feature>
<feature type="domain" description="RED-like N-terminal" evidence="5">
    <location>
        <begin position="72"/>
        <end position="208"/>
    </location>
</feature>
<feature type="compositionally biased region" description="Basic and acidic residues" evidence="4">
    <location>
        <begin position="489"/>
        <end position="509"/>
    </location>
</feature>
<feature type="region of interest" description="Disordered" evidence="4">
    <location>
        <begin position="1"/>
        <end position="53"/>
    </location>
</feature>
<evidence type="ECO:0000313" key="7">
    <source>
        <dbReference type="Proteomes" id="UP000298138"/>
    </source>
</evidence>
<proteinExistence type="predicted"/>
<feature type="compositionally biased region" description="Polar residues" evidence="4">
    <location>
        <begin position="376"/>
        <end position="400"/>
    </location>
</feature>
<feature type="compositionally biased region" description="Basic and acidic residues" evidence="4">
    <location>
        <begin position="431"/>
        <end position="453"/>
    </location>
</feature>
<dbReference type="AlphaFoldDB" id="A0A4S2N7C6"/>
<feature type="compositionally biased region" description="Basic residues" evidence="4">
    <location>
        <begin position="478"/>
        <end position="488"/>
    </location>
</feature>
<evidence type="ECO:0000313" key="6">
    <source>
        <dbReference type="EMBL" id="TGZ85143.1"/>
    </source>
</evidence>
<reference evidence="6 7" key="1">
    <citation type="submission" date="2019-04" db="EMBL/GenBank/DDBJ databases">
        <title>Comparative genomics and transcriptomics to analyze fruiting body development in filamentous ascomycetes.</title>
        <authorList>
            <consortium name="DOE Joint Genome Institute"/>
            <person name="Lutkenhaus R."/>
            <person name="Traeger S."/>
            <person name="Breuer J."/>
            <person name="Kuo A."/>
            <person name="Lipzen A."/>
            <person name="Pangilinan J."/>
            <person name="Dilworth D."/>
            <person name="Sandor L."/>
            <person name="Poggeler S."/>
            <person name="Barry K."/>
            <person name="Grigoriev I.V."/>
            <person name="Nowrousian M."/>
        </authorList>
    </citation>
    <scope>NUCLEOTIDE SEQUENCE [LARGE SCALE GENOMIC DNA]</scope>
    <source>
        <strain evidence="6 7">CBS 389.68</strain>
    </source>
</reference>
<protein>
    <recommendedName>
        <fullName evidence="5">RED-like N-terminal domain-containing protein</fullName>
    </recommendedName>
</protein>
<evidence type="ECO:0000256" key="2">
    <source>
        <dbReference type="ARBA" id="ARBA00023242"/>
    </source>
</evidence>
<dbReference type="InterPro" id="IPR039896">
    <property type="entry name" value="Red-like"/>
</dbReference>
<dbReference type="InParanoid" id="A0A4S2N7C6"/>
<feature type="coiled-coil region" evidence="3">
    <location>
        <begin position="105"/>
        <end position="132"/>
    </location>
</feature>
<dbReference type="EMBL" id="ML220112">
    <property type="protein sequence ID" value="TGZ85143.1"/>
    <property type="molecule type" value="Genomic_DNA"/>
</dbReference>
<comment type="subcellular location">
    <subcellularLocation>
        <location evidence="1">Nucleus</location>
    </subcellularLocation>
</comment>
<dbReference type="Proteomes" id="UP000298138">
    <property type="component" value="Unassembled WGS sequence"/>
</dbReference>
<sequence>MNNAQFRKLLETPRQAPSNNDSSTSMPPPSVRTLGSKLRSSIPMTPRSLTTSNNEFARQLAARRAAEQPVKKFRSSAAPKGSKLAAGYVDRAAALRQQEEDDDVNDEREQRLEALRQLVKDGEIEHEEYVKQTKLLGGDIASTHLVKGLDFELLRKAKAGEDLMSAITGDKESGDGDDEDLDSKLDEALTKEVSAVERKKEKKVGQKAPQSRAEILAELKRQRLAAKAATQPTLGAKFRKINDPRASEQNNSDNEGEEEEVKVKLVMGEDGKIKRKVKRKDKERERPKLSDENLGMEPPKQKPVMGIMPPPPIPGKAPSPEEEDDEDIFAGVGDYDLLAGISDSDSSDSDLEAGAERSKRPKPSSSASTSEPLPTEKTSSTSPTLVPSIKPSTLFDSTTSGEDDSTFDPVNDPSASISLTSILHRAAQINKKVESEEEKRRKKLVEAQERDSYDIDMGFGGSTNFDDDDDEAADGRGGGKRKRKRGGKKKGDKEDAGVVGRIVEERYGK</sequence>
<accession>A0A4S2N7C6</accession>
<keyword evidence="2" id="KW-0539">Nucleus</keyword>
<organism evidence="6 7">
    <name type="scientific">Ascodesmis nigricans</name>
    <dbReference type="NCBI Taxonomy" id="341454"/>
    <lineage>
        <taxon>Eukaryota</taxon>
        <taxon>Fungi</taxon>
        <taxon>Dikarya</taxon>
        <taxon>Ascomycota</taxon>
        <taxon>Pezizomycotina</taxon>
        <taxon>Pezizomycetes</taxon>
        <taxon>Pezizales</taxon>
        <taxon>Ascodesmidaceae</taxon>
        <taxon>Ascodesmis</taxon>
    </lineage>
</organism>
<evidence type="ECO:0000256" key="1">
    <source>
        <dbReference type="ARBA" id="ARBA00004123"/>
    </source>
</evidence>
<dbReference type="STRING" id="341454.A0A4S2N7C6"/>
<feature type="compositionally biased region" description="Low complexity" evidence="4">
    <location>
        <begin position="363"/>
        <end position="375"/>
    </location>
</feature>
<name>A0A4S2N7C6_9PEZI</name>
<keyword evidence="7" id="KW-1185">Reference proteome</keyword>
<evidence type="ECO:0000259" key="5">
    <source>
        <dbReference type="Pfam" id="PF07808"/>
    </source>
</evidence>
<gene>
    <name evidence="6" type="ORF">EX30DRAFT_337543</name>
</gene>
<evidence type="ECO:0000256" key="4">
    <source>
        <dbReference type="SAM" id="MobiDB-lite"/>
    </source>
</evidence>
<feature type="compositionally biased region" description="Basic and acidic residues" evidence="4">
    <location>
        <begin position="261"/>
        <end position="272"/>
    </location>
</feature>
<dbReference type="InterPro" id="IPR012916">
    <property type="entry name" value="RED_N"/>
</dbReference>
<feature type="compositionally biased region" description="Polar residues" evidence="4">
    <location>
        <begin position="38"/>
        <end position="53"/>
    </location>
</feature>
<feature type="compositionally biased region" description="Basic and acidic residues" evidence="4">
    <location>
        <begin position="280"/>
        <end position="291"/>
    </location>
</feature>
<evidence type="ECO:0000256" key="3">
    <source>
        <dbReference type="SAM" id="Coils"/>
    </source>
</evidence>
<keyword evidence="3" id="KW-0175">Coiled coil</keyword>
<feature type="compositionally biased region" description="Pro residues" evidence="4">
    <location>
        <begin position="308"/>
        <end position="317"/>
    </location>
</feature>
<feature type="region of interest" description="Disordered" evidence="4">
    <location>
        <begin position="225"/>
        <end position="415"/>
    </location>
</feature>
<dbReference type="GO" id="GO:0005634">
    <property type="term" value="C:nucleus"/>
    <property type="evidence" value="ECO:0007669"/>
    <property type="project" value="UniProtKB-SubCell"/>
</dbReference>
<feature type="compositionally biased region" description="Polar residues" evidence="4">
    <location>
        <begin position="15"/>
        <end position="25"/>
    </location>
</feature>
<dbReference type="OrthoDB" id="3366823at2759"/>
<dbReference type="Pfam" id="PF07808">
    <property type="entry name" value="RED_N"/>
    <property type="match status" value="1"/>
</dbReference>